<dbReference type="Proteomes" id="UP000572051">
    <property type="component" value="Unassembled WGS sequence"/>
</dbReference>
<sequence>MTDLWPSGPDETPLTGGNVAAEVVRAGATVRKPWLRSSRSVLDLLRYLERRGFGGAPAGLGRDERGRQVLAYAPGTMADRMAPMTAVELGRVGAMIRRLHDLTAEYRPPADAVWDVWLPPLREEVVCHHDLAPWNLVRDGDRWVFVDWDGAAPGSRMEDLGYAAHGFVPLHADGDPRADARRLRALADGYGCDGAQRRELPDAVLYRVRGMFHTLEEGARAGVQPWARLHAEGHAEHWGPAADYVERHRDVWLAALTSP</sequence>
<dbReference type="Gene3D" id="3.90.1200.10">
    <property type="match status" value="1"/>
</dbReference>
<organism evidence="2 3">
    <name type="scientific">Nocardiopsis aegyptia</name>
    <dbReference type="NCBI Taxonomy" id="220378"/>
    <lineage>
        <taxon>Bacteria</taxon>
        <taxon>Bacillati</taxon>
        <taxon>Actinomycetota</taxon>
        <taxon>Actinomycetes</taxon>
        <taxon>Streptosporangiales</taxon>
        <taxon>Nocardiopsidaceae</taxon>
        <taxon>Nocardiopsis</taxon>
    </lineage>
</organism>
<dbReference type="EMBL" id="JACCFS010000001">
    <property type="protein sequence ID" value="NYJ32263.1"/>
    <property type="molecule type" value="Genomic_DNA"/>
</dbReference>
<proteinExistence type="predicted"/>
<reference evidence="2 3" key="1">
    <citation type="submission" date="2020-07" db="EMBL/GenBank/DDBJ databases">
        <title>Sequencing the genomes of 1000 actinobacteria strains.</title>
        <authorList>
            <person name="Klenk H.-P."/>
        </authorList>
    </citation>
    <scope>NUCLEOTIDE SEQUENCE [LARGE SCALE GENOMIC DNA]</scope>
    <source>
        <strain evidence="2 3">DSM 44442</strain>
    </source>
</reference>
<dbReference type="InterPro" id="IPR002575">
    <property type="entry name" value="Aminoglycoside_PTrfase"/>
</dbReference>
<accession>A0A7Z0EJ77</accession>
<dbReference type="InterPro" id="IPR011009">
    <property type="entry name" value="Kinase-like_dom_sf"/>
</dbReference>
<name>A0A7Z0EJ77_9ACTN</name>
<protein>
    <recommendedName>
        <fullName evidence="1">Aminoglycoside phosphotransferase domain-containing protein</fullName>
    </recommendedName>
</protein>
<comment type="caution">
    <text evidence="2">The sequence shown here is derived from an EMBL/GenBank/DDBJ whole genome shotgun (WGS) entry which is preliminary data.</text>
</comment>
<gene>
    <name evidence="2" type="ORF">HNR10_000144</name>
</gene>
<dbReference type="SUPFAM" id="SSF56112">
    <property type="entry name" value="Protein kinase-like (PK-like)"/>
    <property type="match status" value="1"/>
</dbReference>
<dbReference type="AlphaFoldDB" id="A0A7Z0EJ77"/>
<dbReference type="RefSeq" id="WP_179819993.1">
    <property type="nucleotide sequence ID" value="NZ_JACCFS010000001.1"/>
</dbReference>
<evidence type="ECO:0000259" key="1">
    <source>
        <dbReference type="Pfam" id="PF01636"/>
    </source>
</evidence>
<dbReference type="Pfam" id="PF01636">
    <property type="entry name" value="APH"/>
    <property type="match status" value="1"/>
</dbReference>
<feature type="domain" description="Aminoglycoside phosphotransferase" evidence="1">
    <location>
        <begin position="57"/>
        <end position="191"/>
    </location>
</feature>
<evidence type="ECO:0000313" key="2">
    <source>
        <dbReference type="EMBL" id="NYJ32263.1"/>
    </source>
</evidence>
<keyword evidence="3" id="KW-1185">Reference proteome</keyword>
<evidence type="ECO:0000313" key="3">
    <source>
        <dbReference type="Proteomes" id="UP000572051"/>
    </source>
</evidence>